<dbReference type="PANTHER" id="PTHR31896:SF12">
    <property type="entry name" value="HXXXD-TYPE ACYL-TRANSFERASE FAMILY PROTEIN"/>
    <property type="match status" value="1"/>
</dbReference>
<evidence type="ECO:0000313" key="3">
    <source>
        <dbReference type="Proteomes" id="UP001180020"/>
    </source>
</evidence>
<dbReference type="Gene3D" id="3.30.559.10">
    <property type="entry name" value="Chloramphenicol acetyltransferase-like domain"/>
    <property type="match status" value="1"/>
</dbReference>
<comment type="caution">
    <text evidence="2">The sequence shown here is derived from an EMBL/GenBank/DDBJ whole genome shotgun (WGS) entry which is preliminary data.</text>
</comment>
<dbReference type="Proteomes" id="UP001180020">
    <property type="component" value="Unassembled WGS sequence"/>
</dbReference>
<keyword evidence="1" id="KW-0808">Transferase</keyword>
<dbReference type="InterPro" id="IPR023213">
    <property type="entry name" value="CAT-like_dom_sf"/>
</dbReference>
<dbReference type="InterPro" id="IPR051283">
    <property type="entry name" value="Sec_Metabolite_Acyltrans"/>
</dbReference>
<accession>A0AAV9DM37</accession>
<dbReference type="PANTHER" id="PTHR31896">
    <property type="entry name" value="FAMILY REGULATORY PROTEIN, PUTATIVE (AFU_ORTHOLOGUE AFUA_3G14730)-RELATED"/>
    <property type="match status" value="1"/>
</dbReference>
<dbReference type="GO" id="GO:0016740">
    <property type="term" value="F:transferase activity"/>
    <property type="evidence" value="ECO:0007669"/>
    <property type="project" value="UniProtKB-KW"/>
</dbReference>
<sequence>MTTTTSKQGASWQAALLWELRHGLPAITSAGELLVEDGLGRVAWLLNRAVASRTDAAIREWLESWVSEPVFMSGRYVGACDLMIGSSPRFNMYGNDFGWGRPVAVRSGASNKMDGCVSVYEGGVERSMDLEISLVPGTMSIIEM</sequence>
<proteinExistence type="predicted"/>
<protein>
    <submittedName>
        <fullName evidence="2">Acetyltransferase</fullName>
    </submittedName>
</protein>
<evidence type="ECO:0000313" key="2">
    <source>
        <dbReference type="EMBL" id="KAK1301222.1"/>
    </source>
</evidence>
<gene>
    <name evidence="2" type="ORF">QJS10_CPB13g00357</name>
</gene>
<dbReference type="EMBL" id="JAUJYO010000013">
    <property type="protein sequence ID" value="KAK1301222.1"/>
    <property type="molecule type" value="Genomic_DNA"/>
</dbReference>
<reference evidence="2" key="2">
    <citation type="submission" date="2023-06" db="EMBL/GenBank/DDBJ databases">
        <authorList>
            <person name="Ma L."/>
            <person name="Liu K.-W."/>
            <person name="Li Z."/>
            <person name="Hsiao Y.-Y."/>
            <person name="Qi Y."/>
            <person name="Fu T."/>
            <person name="Tang G."/>
            <person name="Zhang D."/>
            <person name="Sun W.-H."/>
            <person name="Liu D.-K."/>
            <person name="Li Y."/>
            <person name="Chen G.-Z."/>
            <person name="Liu X.-D."/>
            <person name="Liao X.-Y."/>
            <person name="Jiang Y.-T."/>
            <person name="Yu X."/>
            <person name="Hao Y."/>
            <person name="Huang J."/>
            <person name="Zhao X.-W."/>
            <person name="Ke S."/>
            <person name="Chen Y.-Y."/>
            <person name="Wu W.-L."/>
            <person name="Hsu J.-L."/>
            <person name="Lin Y.-F."/>
            <person name="Huang M.-D."/>
            <person name="Li C.-Y."/>
            <person name="Huang L."/>
            <person name="Wang Z.-W."/>
            <person name="Zhao X."/>
            <person name="Zhong W.-Y."/>
            <person name="Peng D.-H."/>
            <person name="Ahmad S."/>
            <person name="Lan S."/>
            <person name="Zhang J.-S."/>
            <person name="Tsai W.-C."/>
            <person name="Van De Peer Y."/>
            <person name="Liu Z.-J."/>
        </authorList>
    </citation>
    <scope>NUCLEOTIDE SEQUENCE</scope>
    <source>
        <strain evidence="2">CP</strain>
        <tissue evidence="2">Leaves</tissue>
    </source>
</reference>
<dbReference type="AlphaFoldDB" id="A0AAV9DM37"/>
<keyword evidence="3" id="KW-1185">Reference proteome</keyword>
<reference evidence="2" key="1">
    <citation type="journal article" date="2023" name="Nat. Commun.">
        <title>Diploid and tetraploid genomes of Acorus and the evolution of monocots.</title>
        <authorList>
            <person name="Ma L."/>
            <person name="Liu K.W."/>
            <person name="Li Z."/>
            <person name="Hsiao Y.Y."/>
            <person name="Qi Y."/>
            <person name="Fu T."/>
            <person name="Tang G.D."/>
            <person name="Zhang D."/>
            <person name="Sun W.H."/>
            <person name="Liu D.K."/>
            <person name="Li Y."/>
            <person name="Chen G.Z."/>
            <person name="Liu X.D."/>
            <person name="Liao X.Y."/>
            <person name="Jiang Y.T."/>
            <person name="Yu X."/>
            <person name="Hao Y."/>
            <person name="Huang J."/>
            <person name="Zhao X.W."/>
            <person name="Ke S."/>
            <person name="Chen Y.Y."/>
            <person name="Wu W.L."/>
            <person name="Hsu J.L."/>
            <person name="Lin Y.F."/>
            <person name="Huang M.D."/>
            <person name="Li C.Y."/>
            <person name="Huang L."/>
            <person name="Wang Z.W."/>
            <person name="Zhao X."/>
            <person name="Zhong W.Y."/>
            <person name="Peng D.H."/>
            <person name="Ahmad S."/>
            <person name="Lan S."/>
            <person name="Zhang J.S."/>
            <person name="Tsai W.C."/>
            <person name="Van de Peer Y."/>
            <person name="Liu Z.J."/>
        </authorList>
    </citation>
    <scope>NUCLEOTIDE SEQUENCE</scope>
    <source>
        <strain evidence="2">CP</strain>
    </source>
</reference>
<evidence type="ECO:0000256" key="1">
    <source>
        <dbReference type="ARBA" id="ARBA00022679"/>
    </source>
</evidence>
<dbReference type="Pfam" id="PF02458">
    <property type="entry name" value="Transferase"/>
    <property type="match status" value="1"/>
</dbReference>
<name>A0AAV9DM37_ACOCL</name>
<organism evidence="2 3">
    <name type="scientific">Acorus calamus</name>
    <name type="common">Sweet flag</name>
    <dbReference type="NCBI Taxonomy" id="4465"/>
    <lineage>
        <taxon>Eukaryota</taxon>
        <taxon>Viridiplantae</taxon>
        <taxon>Streptophyta</taxon>
        <taxon>Embryophyta</taxon>
        <taxon>Tracheophyta</taxon>
        <taxon>Spermatophyta</taxon>
        <taxon>Magnoliopsida</taxon>
        <taxon>Liliopsida</taxon>
        <taxon>Acoraceae</taxon>
        <taxon>Acorus</taxon>
    </lineage>
</organism>